<dbReference type="Gene3D" id="3.20.80.10">
    <property type="entry name" value="Regulatory factor, effector binding domain"/>
    <property type="match status" value="1"/>
</dbReference>
<dbReference type="Proteomes" id="UP000010093">
    <property type="component" value="Chromosome"/>
</dbReference>
<dbReference type="RefSeq" id="WP_013446761.1">
    <property type="nucleotide sequence ID" value="NC_014738.1"/>
</dbReference>
<protein>
    <submittedName>
        <fullName evidence="2">Transcription activator effector binding protein</fullName>
    </submittedName>
</protein>
<dbReference type="Pfam" id="PF14526">
    <property type="entry name" value="Cass2"/>
    <property type="match status" value="1"/>
</dbReference>
<evidence type="ECO:0000259" key="1">
    <source>
        <dbReference type="SMART" id="SM00871"/>
    </source>
</evidence>
<dbReference type="AlphaFoldDB" id="E4TBG9"/>
<feature type="domain" description="AraC effector-binding" evidence="1">
    <location>
        <begin position="1"/>
        <end position="149"/>
    </location>
</feature>
<reference evidence="2 3" key="1">
    <citation type="journal article" date="2012" name="J. Bacteriol.">
        <title>Complete genome sequence of Riemerella anatipestifer reference strain.</title>
        <authorList>
            <person name="Wang X."/>
            <person name="Zhu D."/>
            <person name="Wang M."/>
            <person name="Cheng A."/>
            <person name="Jia R."/>
            <person name="Zhou Y."/>
            <person name="Chen Z."/>
            <person name="Luo Q."/>
            <person name="Liu F."/>
            <person name="Wang Y."/>
            <person name="Chen X.Y."/>
        </authorList>
    </citation>
    <scope>NUCLEOTIDE SEQUENCE [LARGE SCALE GENOMIC DNA]</scope>
    <source>
        <strain evidence="3">DSM 15868</strain>
    </source>
</reference>
<dbReference type="HOGENOM" id="CLU_106591_1_0_10"/>
<dbReference type="PATRIC" id="fig|693978.17.peg.525"/>
<dbReference type="KEGG" id="ran:Riean_0302"/>
<dbReference type="EMBL" id="CP003388">
    <property type="protein sequence ID" value="AFD55489.1"/>
    <property type="molecule type" value="Genomic_DNA"/>
</dbReference>
<gene>
    <name evidence="2" type="ORF">RA0C_0511</name>
</gene>
<accession>E4TBG9</accession>
<dbReference type="KEGG" id="rai:RA0C_0511"/>
<dbReference type="PANTHER" id="PTHR36444:SF2">
    <property type="entry name" value="TRANSCRIPTIONAL REGULATOR PROTEIN YOBU-RELATED"/>
    <property type="match status" value="1"/>
</dbReference>
<organism evidence="2 3">
    <name type="scientific">Riemerella anatipestifer (strain ATCC 11845 / DSM 15868 / JCM 9532 / NCTC 11014)</name>
    <dbReference type="NCBI Taxonomy" id="693978"/>
    <lineage>
        <taxon>Bacteria</taxon>
        <taxon>Pseudomonadati</taxon>
        <taxon>Bacteroidota</taxon>
        <taxon>Flavobacteriia</taxon>
        <taxon>Flavobacteriales</taxon>
        <taxon>Weeksellaceae</taxon>
        <taxon>Riemerella</taxon>
    </lineage>
</organism>
<dbReference type="InterPro" id="IPR010499">
    <property type="entry name" value="AraC_E-bd"/>
</dbReference>
<sequence>MKNGFKVIGVSTRTTNKDNKSKEDLGKLWGQFYAENIFEKIPNKVSDEIFSIYTDYKSNYTEEYTTIIGVPVSTLNEIPNGLVGREFEAENFQKFVAKGEMPNAVINTWIDIWNRDEELNRKYTYDFEVYGGNSQKGQDSEVEIYIATK</sequence>
<name>E4TBG9_RIEAD</name>
<dbReference type="SUPFAM" id="SSF55136">
    <property type="entry name" value="Probable bacterial effector-binding domain"/>
    <property type="match status" value="1"/>
</dbReference>
<dbReference type="PANTHER" id="PTHR36444">
    <property type="entry name" value="TRANSCRIPTIONAL REGULATOR PROTEIN YOBU-RELATED"/>
    <property type="match status" value="1"/>
</dbReference>
<dbReference type="SMART" id="SM00871">
    <property type="entry name" value="AraC_E_bind"/>
    <property type="match status" value="1"/>
</dbReference>
<evidence type="ECO:0000313" key="2">
    <source>
        <dbReference type="EMBL" id="AFD55489.1"/>
    </source>
</evidence>
<dbReference type="InterPro" id="IPR053182">
    <property type="entry name" value="YobU-like_regulator"/>
</dbReference>
<dbReference type="InterPro" id="IPR029441">
    <property type="entry name" value="Cass2"/>
</dbReference>
<dbReference type="InterPro" id="IPR011256">
    <property type="entry name" value="Reg_factor_effector_dom_sf"/>
</dbReference>
<dbReference type="GeneID" id="93717392"/>
<proteinExistence type="predicted"/>
<evidence type="ECO:0000313" key="3">
    <source>
        <dbReference type="Proteomes" id="UP000010093"/>
    </source>
</evidence>